<reference evidence="6 7" key="1">
    <citation type="journal article" date="2013" name="Curr. Biol.">
        <title>The Genome of the Foraminiferan Reticulomyxa filosa.</title>
        <authorList>
            <person name="Glockner G."/>
            <person name="Hulsmann N."/>
            <person name="Schleicher M."/>
            <person name="Noegel A.A."/>
            <person name="Eichinger L."/>
            <person name="Gallinger C."/>
            <person name="Pawlowski J."/>
            <person name="Sierra R."/>
            <person name="Euteneuer U."/>
            <person name="Pillet L."/>
            <person name="Moustafa A."/>
            <person name="Platzer M."/>
            <person name="Groth M."/>
            <person name="Szafranski K."/>
            <person name="Schliwa M."/>
        </authorList>
    </citation>
    <scope>NUCLEOTIDE SEQUENCE [LARGE SCALE GENOMIC DNA]</scope>
</reference>
<keyword evidence="7" id="KW-1185">Reference proteome</keyword>
<dbReference type="PRINTS" id="PR01163">
    <property type="entry name" value="BETATUBULIN"/>
</dbReference>
<dbReference type="GO" id="GO:0007017">
    <property type="term" value="P:microtubule-based process"/>
    <property type="evidence" value="ECO:0007669"/>
    <property type="project" value="InterPro"/>
</dbReference>
<keyword evidence="2" id="KW-0493">Microtubule</keyword>
<evidence type="ECO:0000256" key="5">
    <source>
        <dbReference type="SAM" id="MobiDB-lite"/>
    </source>
</evidence>
<feature type="region of interest" description="Disordered" evidence="5">
    <location>
        <begin position="94"/>
        <end position="135"/>
    </location>
</feature>
<dbReference type="PANTHER" id="PTHR36527:SF3">
    <property type="entry name" value="OS01G0282866 PROTEIN"/>
    <property type="match status" value="1"/>
</dbReference>
<comment type="caution">
    <text evidence="6">The sequence shown here is derived from an EMBL/GenBank/DDBJ whole genome shotgun (WGS) entry which is preliminary data.</text>
</comment>
<feature type="compositionally biased region" description="Basic and acidic residues" evidence="5">
    <location>
        <begin position="104"/>
        <end position="118"/>
    </location>
</feature>
<organism evidence="6 7">
    <name type="scientific">Reticulomyxa filosa</name>
    <dbReference type="NCBI Taxonomy" id="46433"/>
    <lineage>
        <taxon>Eukaryota</taxon>
        <taxon>Sar</taxon>
        <taxon>Rhizaria</taxon>
        <taxon>Retaria</taxon>
        <taxon>Foraminifera</taxon>
        <taxon>Monothalamids</taxon>
        <taxon>Reticulomyxidae</taxon>
        <taxon>Reticulomyxa</taxon>
    </lineage>
</organism>
<dbReference type="GO" id="GO:0005525">
    <property type="term" value="F:GTP binding"/>
    <property type="evidence" value="ECO:0007669"/>
    <property type="project" value="UniProtKB-KW"/>
</dbReference>
<keyword evidence="3" id="KW-0547">Nucleotide-binding</keyword>
<dbReference type="InterPro" id="IPR008280">
    <property type="entry name" value="Tub_FtsZ_C"/>
</dbReference>
<evidence type="ECO:0000313" key="7">
    <source>
        <dbReference type="Proteomes" id="UP000023152"/>
    </source>
</evidence>
<evidence type="ECO:0000313" key="6">
    <source>
        <dbReference type="EMBL" id="ETO12669.1"/>
    </source>
</evidence>
<sequence length="135" mass="15301">MCLFFLNQRIPNNIKSSIISVSPEDVSMSGSFVANTTAIKQVFQRISAQFAKMFKRKAFLHWYTGEGMDQGEFEESDKNVRDLVTEYQDKQDVVVNIDDPFQEEEPKPSAKETTEKRAAPKATVNDGADDDDNEI</sequence>
<dbReference type="GO" id="GO:0003924">
    <property type="term" value="F:GTPase activity"/>
    <property type="evidence" value="ECO:0007669"/>
    <property type="project" value="InterPro"/>
</dbReference>
<dbReference type="OrthoDB" id="6073114at2759"/>
<dbReference type="GO" id="GO:0005874">
    <property type="term" value="C:microtubule"/>
    <property type="evidence" value="ECO:0007669"/>
    <property type="project" value="UniProtKB-KW"/>
</dbReference>
<evidence type="ECO:0000256" key="2">
    <source>
        <dbReference type="ARBA" id="ARBA00022701"/>
    </source>
</evidence>
<dbReference type="PANTHER" id="PTHR36527">
    <property type="entry name" value="OS01G0282866 PROTEIN"/>
    <property type="match status" value="1"/>
</dbReference>
<protein>
    <recommendedName>
        <fullName evidence="8">Tubulin/FtsZ 2-layer sandwich domain-containing protein</fullName>
    </recommendedName>
</protein>
<dbReference type="Proteomes" id="UP000023152">
    <property type="component" value="Unassembled WGS sequence"/>
</dbReference>
<gene>
    <name evidence="6" type="ORF">RFI_24704</name>
</gene>
<dbReference type="InterPro" id="IPR023123">
    <property type="entry name" value="Tubulin_C"/>
</dbReference>
<name>X6MFI5_RETFI</name>
<dbReference type="GO" id="GO:0005200">
    <property type="term" value="F:structural constituent of cytoskeleton"/>
    <property type="evidence" value="ECO:0007669"/>
    <property type="project" value="InterPro"/>
</dbReference>
<dbReference type="AlphaFoldDB" id="X6MFI5"/>
<dbReference type="InterPro" id="IPR002453">
    <property type="entry name" value="Beta_tubulin"/>
</dbReference>
<comment type="similarity">
    <text evidence="1">Belongs to the tubulin family.</text>
</comment>
<dbReference type="Gene3D" id="1.10.287.600">
    <property type="entry name" value="Helix hairpin bin"/>
    <property type="match status" value="1"/>
</dbReference>
<dbReference type="EMBL" id="ASPP01021226">
    <property type="protein sequence ID" value="ETO12669.1"/>
    <property type="molecule type" value="Genomic_DNA"/>
</dbReference>
<evidence type="ECO:0008006" key="8">
    <source>
        <dbReference type="Google" id="ProtNLM"/>
    </source>
</evidence>
<evidence type="ECO:0000256" key="1">
    <source>
        <dbReference type="ARBA" id="ARBA00009636"/>
    </source>
</evidence>
<dbReference type="SUPFAM" id="SSF55307">
    <property type="entry name" value="Tubulin C-terminal domain-like"/>
    <property type="match status" value="1"/>
</dbReference>
<keyword evidence="4" id="KW-0342">GTP-binding</keyword>
<evidence type="ECO:0000256" key="4">
    <source>
        <dbReference type="ARBA" id="ARBA00023134"/>
    </source>
</evidence>
<accession>X6MFI5</accession>
<proteinExistence type="inferred from homology"/>
<evidence type="ECO:0000256" key="3">
    <source>
        <dbReference type="ARBA" id="ARBA00022741"/>
    </source>
</evidence>